<dbReference type="SUPFAM" id="SSF49452">
    <property type="entry name" value="Starch-binding domain-like"/>
    <property type="match status" value="1"/>
</dbReference>
<organism evidence="8">
    <name type="scientific">Schistocephalus solidus</name>
    <name type="common">Tapeworm</name>
    <dbReference type="NCBI Taxonomy" id="70667"/>
    <lineage>
        <taxon>Eukaryota</taxon>
        <taxon>Metazoa</taxon>
        <taxon>Spiralia</taxon>
        <taxon>Lophotrochozoa</taxon>
        <taxon>Platyhelminthes</taxon>
        <taxon>Cestoda</taxon>
        <taxon>Eucestoda</taxon>
        <taxon>Diphyllobothriidea</taxon>
        <taxon>Diphyllobothriidae</taxon>
        <taxon>Schistocephalus</taxon>
    </lineage>
</organism>
<dbReference type="Pfam" id="PF22904">
    <property type="entry name" value="NOMO1-like_2nd"/>
    <property type="match status" value="1"/>
</dbReference>
<dbReference type="SUPFAM" id="SSF117074">
    <property type="entry name" value="Hypothetical protein PA1324"/>
    <property type="match status" value="1"/>
</dbReference>
<dbReference type="Pfam" id="PF22898">
    <property type="entry name" value="NOMO1-like_1st"/>
    <property type="match status" value="1"/>
</dbReference>
<protein>
    <recommendedName>
        <fullName evidence="9">Nodal modulator 1</fullName>
    </recommendedName>
</protein>
<dbReference type="InterPro" id="IPR055075">
    <property type="entry name" value="NOMO-like_N"/>
</dbReference>
<dbReference type="InterPro" id="IPR055074">
    <property type="entry name" value="NOMO1-3_2nd"/>
</dbReference>
<dbReference type="InterPro" id="IPR056188">
    <property type="entry name" value="NOMO_6th"/>
</dbReference>
<evidence type="ECO:0000259" key="6">
    <source>
        <dbReference type="Pfam" id="PF23193"/>
    </source>
</evidence>
<reference evidence="8" key="1">
    <citation type="submission" date="2016-01" db="EMBL/GenBank/DDBJ databases">
        <title>Reference transcriptome for the parasite Schistocephalus solidus: insights into the molecular evolution of parasitism.</title>
        <authorList>
            <person name="Hebert F.O."/>
            <person name="Grambauer S."/>
            <person name="Barber I."/>
            <person name="Landry C.R."/>
            <person name="Aubin-Horth N."/>
        </authorList>
    </citation>
    <scope>NUCLEOTIDE SEQUENCE</scope>
</reference>
<sequence length="1346" mass="146682">MLLVLFASLWTLTFAENGQDEPNYFVFGGHVRWKNSEAPIKNFAPSLQIHLQSFSQKTPHQVFNVLPNGAYSVAVSSKGAYRLQLDAPQGWNFVPKDGYDVEVTSAGQNEEYVFFLTGFDVSGQVATAGMKTGPPNLYVSVLARAESPQYNVVITQSKTTADGSFTLSSLPPGEYLVAVSDSKVISGPEDVRSSAKITVSTSSFRMPQPLVLQGHVLRSSVTFAGKGIAKILILLYVSKVNTLTKADLEKFGCSKVPERSSYPFSSELLSKITEKPVCQTLTDSEGVFSFSRLAGGEYFVVAHHEASLTPELKSQRLLIEPAFLRAQMEHRDLLLEPGFLVTAFHLSGGRVHLSNVPIVGAKILVDGKISAESDKAGSFELMISKPGKYKMEVELPQYQFPESVVELSPMTDRLPEFSPSAVQLCGLFLFGASSKINQQDLPVVQFADGSLVIENAVASLSADRNSAKFCTYLPPGKHSLRLTNFSDFVRFSPSNLVVDLSVGPPKDLLFTQFQAKVEGEVFCAVNCAVGTGQRLAVKLVPSDGRASDDLTSFAYVQADPKSARHARYFFDSVFPGTYEVQLVSVSDTESSPLVTLPANNWCWAPASDQQKASHPRMITIVDRNLDVRNTPNLRFEHTGFRIHLEIPLLDAGFDRAVDLTVASLDDHKASKNHDHKVPVSKLQPVHYTFTKPVSTICLPKEPQSVSFQAKTDCLRLATPQPSIVHVTKDVLISNSTFSVQLQVSELPINVTVEVSAEFVSLSERSMPQLIVEATVEKPGGTRNPTTQLPSTWEKHGEKYVAKSGLWVAPGDIVHLAVRPSPDSISVVYPLLVPSARTLQIPGPLTLLRAHYDVEEVFPAPLSKEVSFLPTDCPTALRKAFGDLSAVFVMQPGFFFTGSVVPPVDNVLVSVFADEELVSFTLPTEPIDLSGFSDTANEALPTLVTRTLTNATGVFKVGPVYFHEGGRSVSPSSLLTVRLQKPGYEFSQKSLVGDKADSVGHLWTFSARKLALVEIKIADEAGRPLQNTLVTIVGSAYRGSETTGSSGFVRYVGLPPGEYYLQPMLKEYEFMIRKGSSVVSLMEQPVSVVEGGSISLELVGKRIAFSVFGKVTSLSGFPEADVLVEATMISKADIRDEQRAYPPLDAAPTVECRQQAGNAGFLLPLEQAVTGRDGQFKLRGLFPGCFYSVTVRGQSVQKGSDEFAEHSTAGTQHTVPRTIIVRMMTEDVTGLHFSLTPLVSMGTISATVDTVDLLLPGLSIVIHPANRPERAVVRHKFSVGSRLFFLSGKELQPLIGGAYTILLEANFNPGVRDQNTTVQKFDFNLQSTSSHHFSFTYLPNIDANSRL</sequence>
<feature type="domain" description="NOMO-like N-terminal beta-sandwich" evidence="3">
    <location>
        <begin position="49"/>
        <end position="98"/>
    </location>
</feature>
<feature type="domain" description="NOMO third transthyretin-like" evidence="6">
    <location>
        <begin position="215"/>
        <end position="342"/>
    </location>
</feature>
<dbReference type="SUPFAM" id="SSF49464">
    <property type="entry name" value="Carboxypeptidase regulatory domain-like"/>
    <property type="match status" value="1"/>
</dbReference>
<name>A0A0X3Q792_SCHSO</name>
<dbReference type="InterPro" id="IPR051417">
    <property type="entry name" value="SDr/BOS_complex"/>
</dbReference>
<dbReference type="InterPro" id="IPR013784">
    <property type="entry name" value="Carb-bd-like_fold"/>
</dbReference>
<dbReference type="GO" id="GO:0005789">
    <property type="term" value="C:endoplasmic reticulum membrane"/>
    <property type="evidence" value="ECO:0007669"/>
    <property type="project" value="TreeGrafter"/>
</dbReference>
<dbReference type="Pfam" id="PF23196">
    <property type="entry name" value="NOMO_6th"/>
    <property type="match status" value="1"/>
</dbReference>
<keyword evidence="1 2" id="KW-0732">Signal</keyword>
<evidence type="ECO:0000256" key="2">
    <source>
        <dbReference type="SAM" id="SignalP"/>
    </source>
</evidence>
<evidence type="ECO:0000259" key="5">
    <source>
        <dbReference type="Pfam" id="PF23192"/>
    </source>
</evidence>
<accession>A0A0X3Q792</accession>
<evidence type="ECO:0000313" key="8">
    <source>
        <dbReference type="EMBL" id="JAP58267.1"/>
    </source>
</evidence>
<evidence type="ECO:0000259" key="7">
    <source>
        <dbReference type="Pfam" id="PF23196"/>
    </source>
</evidence>
<dbReference type="InterPro" id="IPR056189">
    <property type="entry name" value="NOMO_3rd"/>
</dbReference>
<evidence type="ECO:0008006" key="9">
    <source>
        <dbReference type="Google" id="ProtNLM"/>
    </source>
</evidence>
<dbReference type="GO" id="GO:0030246">
    <property type="term" value="F:carbohydrate binding"/>
    <property type="evidence" value="ECO:0007669"/>
    <property type="project" value="InterPro"/>
</dbReference>
<feature type="signal peptide" evidence="2">
    <location>
        <begin position="1"/>
        <end position="15"/>
    </location>
</feature>
<dbReference type="InterPro" id="IPR008969">
    <property type="entry name" value="CarboxyPept-like_regulatory"/>
</dbReference>
<evidence type="ECO:0000256" key="1">
    <source>
        <dbReference type="ARBA" id="ARBA00022729"/>
    </source>
</evidence>
<proteinExistence type="predicted"/>
<dbReference type="Pfam" id="PF23192">
    <property type="entry name" value="NOMO_12th"/>
    <property type="match status" value="1"/>
</dbReference>
<dbReference type="PANTHER" id="PTHR23303:SF14">
    <property type="entry name" value="BOS COMPLEX SUBUNIT NOMO1-RELATED"/>
    <property type="match status" value="1"/>
</dbReference>
<feature type="chain" id="PRO_5013380143" description="Nodal modulator 1" evidence="2">
    <location>
        <begin position="16"/>
        <end position="1346"/>
    </location>
</feature>
<gene>
    <name evidence="8" type="ORF">TR92297</name>
</gene>
<evidence type="ECO:0000259" key="3">
    <source>
        <dbReference type="Pfam" id="PF22898"/>
    </source>
</evidence>
<feature type="domain" description="NOMO second beta-sandwich" evidence="4">
    <location>
        <begin position="117"/>
        <end position="211"/>
    </location>
</feature>
<feature type="domain" description="NOMO C-terminal transthyretin-like" evidence="5">
    <location>
        <begin position="1240"/>
        <end position="1338"/>
    </location>
</feature>
<feature type="domain" description="NOMO sixth transthyretin-like" evidence="7">
    <location>
        <begin position="511"/>
        <end position="637"/>
    </location>
</feature>
<evidence type="ECO:0000259" key="4">
    <source>
        <dbReference type="Pfam" id="PF22904"/>
    </source>
</evidence>
<dbReference type="PANTHER" id="PTHR23303">
    <property type="entry name" value="CARBOXYPEPTIDASE REGULATORY REGION-CONTAINING"/>
    <property type="match status" value="1"/>
</dbReference>
<dbReference type="InterPro" id="IPR056191">
    <property type="entry name" value="NOMO_12th"/>
</dbReference>
<dbReference type="Pfam" id="PF23193">
    <property type="entry name" value="NOMO_3rd"/>
    <property type="match status" value="1"/>
</dbReference>
<dbReference type="EMBL" id="GEEE01004958">
    <property type="protein sequence ID" value="JAP58267.1"/>
    <property type="molecule type" value="Transcribed_RNA"/>
</dbReference>